<protein>
    <submittedName>
        <fullName evidence="1">Uncharacterized protein</fullName>
    </submittedName>
</protein>
<dbReference type="Proteomes" id="UP001596550">
    <property type="component" value="Unassembled WGS sequence"/>
</dbReference>
<proteinExistence type="predicted"/>
<reference evidence="2" key="1">
    <citation type="journal article" date="2019" name="Int. J. Syst. Evol. Microbiol.">
        <title>The Global Catalogue of Microorganisms (GCM) 10K type strain sequencing project: providing services to taxonomists for standard genome sequencing and annotation.</title>
        <authorList>
            <consortium name="The Broad Institute Genomics Platform"/>
            <consortium name="The Broad Institute Genome Sequencing Center for Infectious Disease"/>
            <person name="Wu L."/>
            <person name="Ma J."/>
        </authorList>
    </citation>
    <scope>NUCLEOTIDE SEQUENCE [LARGE SCALE GENOMIC DNA]</scope>
    <source>
        <strain evidence="2">CCUG 54781</strain>
    </source>
</reference>
<organism evidence="1 2">
    <name type="scientific">Chryseobacterium zhengzhouense</name>
    <dbReference type="NCBI Taxonomy" id="1636086"/>
    <lineage>
        <taxon>Bacteria</taxon>
        <taxon>Pseudomonadati</taxon>
        <taxon>Bacteroidota</taxon>
        <taxon>Flavobacteriia</taxon>
        <taxon>Flavobacteriales</taxon>
        <taxon>Weeksellaceae</taxon>
        <taxon>Chryseobacterium group</taxon>
        <taxon>Chryseobacterium</taxon>
    </lineage>
</organism>
<dbReference type="RefSeq" id="WP_378182219.1">
    <property type="nucleotide sequence ID" value="NZ_JBHTCR010000010.1"/>
</dbReference>
<sequence>MREDADGNKTVQVDADGNPMFRDLDAADYKKIGRGKQVGVETTDGLIVSNSYERTLGNLKKNDI</sequence>
<keyword evidence="2" id="KW-1185">Reference proteome</keyword>
<comment type="caution">
    <text evidence="1">The sequence shown here is derived from an EMBL/GenBank/DDBJ whole genome shotgun (WGS) entry which is preliminary data.</text>
</comment>
<name>A0ABW2M4W3_9FLAO</name>
<dbReference type="EMBL" id="JBHTCR010000010">
    <property type="protein sequence ID" value="MFC7348465.1"/>
    <property type="molecule type" value="Genomic_DNA"/>
</dbReference>
<evidence type="ECO:0000313" key="2">
    <source>
        <dbReference type="Proteomes" id="UP001596550"/>
    </source>
</evidence>
<accession>A0ABW2M4W3</accession>
<evidence type="ECO:0000313" key="1">
    <source>
        <dbReference type="EMBL" id="MFC7348465.1"/>
    </source>
</evidence>
<gene>
    <name evidence="1" type="ORF">ACFQO9_17235</name>
</gene>